<dbReference type="PANTHER" id="PTHR11877">
    <property type="entry name" value="HYDROXYMETHYLGLUTARYL-COA SYNTHASE"/>
    <property type="match status" value="1"/>
</dbReference>
<reference evidence="5" key="1">
    <citation type="journal article" date="2022" name="bioRxiv">
        <title>Discovery and biosynthetic assessment of Streptomyces ortus sp nov. isolated from a deep-sea sponge.</title>
        <authorList>
            <person name="Williams S.E."/>
        </authorList>
    </citation>
    <scope>NUCLEOTIDE SEQUENCE</scope>
    <source>
        <strain evidence="5">A15ISP2-DRY2</strain>
    </source>
</reference>
<proteinExistence type="inferred from homology"/>
<feature type="domain" description="Chalcone/stilbene synthase C-terminal" evidence="4">
    <location>
        <begin position="272"/>
        <end position="386"/>
    </location>
</feature>
<dbReference type="PANTHER" id="PTHR11877:SF46">
    <property type="entry name" value="TYPE III POLYKETIDE SYNTHASE A"/>
    <property type="match status" value="1"/>
</dbReference>
<dbReference type="PIRSF" id="PIRSF000451">
    <property type="entry name" value="PKS_III"/>
    <property type="match status" value="1"/>
</dbReference>
<dbReference type="NCBIfam" id="NF042429">
    <property type="entry name" value="DHPHCoAsyn_DpgA"/>
    <property type="match status" value="1"/>
</dbReference>
<dbReference type="CDD" id="cd00831">
    <property type="entry name" value="CHS_like"/>
    <property type="match status" value="1"/>
</dbReference>
<feature type="domain" description="Chalcone/stilbene synthase N-terminal" evidence="3">
    <location>
        <begin position="106"/>
        <end position="232"/>
    </location>
</feature>
<evidence type="ECO:0000313" key="5">
    <source>
        <dbReference type="EMBL" id="MCX4238930.1"/>
    </source>
</evidence>
<dbReference type="Proteomes" id="UP001165590">
    <property type="component" value="Unassembled WGS sequence"/>
</dbReference>
<dbReference type="InterPro" id="IPR012328">
    <property type="entry name" value="Chalcone/stilbene_synt_C"/>
</dbReference>
<dbReference type="InterPro" id="IPR053446">
    <property type="entry name" value="DPA-CoA_Synthase"/>
</dbReference>
<comment type="similarity">
    <text evidence="1">Belongs to the thiolase-like superfamily. Chalcone/stilbene synthases family.</text>
</comment>
<keyword evidence="2" id="KW-0808">Transferase</keyword>
<dbReference type="SUPFAM" id="SSF53901">
    <property type="entry name" value="Thiolase-like"/>
    <property type="match status" value="1"/>
</dbReference>
<evidence type="ECO:0000256" key="2">
    <source>
        <dbReference type="ARBA" id="ARBA00022679"/>
    </source>
</evidence>
<dbReference type="Pfam" id="PF00195">
    <property type="entry name" value="Chal_sti_synt_N"/>
    <property type="match status" value="1"/>
</dbReference>
<dbReference type="Pfam" id="PF02797">
    <property type="entry name" value="Chal_sti_synt_C"/>
    <property type="match status" value="1"/>
</dbReference>
<protein>
    <submittedName>
        <fullName evidence="5">Type III polyketide synthase</fullName>
    </submittedName>
</protein>
<name>A0ABT3VH02_9ACTN</name>
<keyword evidence="6" id="KW-1185">Reference proteome</keyword>
<evidence type="ECO:0000313" key="6">
    <source>
        <dbReference type="Proteomes" id="UP001165590"/>
    </source>
</evidence>
<sequence length="387" mass="41486">MTINVDRPVRLEAALADDIPVPVVLTGDGALKTAYRPRIVGVGTATSAVAYSQREVLDAFRITDPRIRSVFANSAIDRRHLTLPEPDSDGVRTPEPQGDLLDKHKAMATEMGAEALRACLKRAGAELSDLRHLCCVSSTGFLTPGLSALMIRELGIDRHCSRSDIVGMGCNAGLNALNVVAGWSAAHPGELAVVLCAEACSAAYAMDSSMRTAVVNSLFGDGAGAVALRSGPDDEASGAAEGPALLKFASCIIPDAIGAMRYDWDRDLDRFSFYLDPQIPYVVGAHAEIVVDRLLQDTGLRRSDIRHWLVHSGGKKVIDAVVVNLGLTRHDLRHTVGVLRDYGNVSSGSFLFSYERLLDEQVTRTGDYGVLMTMGPGSTLETALVQW</sequence>
<dbReference type="InterPro" id="IPR016039">
    <property type="entry name" value="Thiolase-like"/>
</dbReference>
<evidence type="ECO:0000259" key="4">
    <source>
        <dbReference type="Pfam" id="PF02797"/>
    </source>
</evidence>
<accession>A0ABT3VH02</accession>
<dbReference type="Gene3D" id="3.40.47.10">
    <property type="match status" value="2"/>
</dbReference>
<dbReference type="EMBL" id="JAIFZO010000002">
    <property type="protein sequence ID" value="MCX4238930.1"/>
    <property type="molecule type" value="Genomic_DNA"/>
</dbReference>
<comment type="caution">
    <text evidence="5">The sequence shown here is derived from an EMBL/GenBank/DDBJ whole genome shotgun (WGS) entry which is preliminary data.</text>
</comment>
<evidence type="ECO:0000259" key="3">
    <source>
        <dbReference type="Pfam" id="PF00195"/>
    </source>
</evidence>
<organism evidence="5 6">
    <name type="scientific">Streptomyces ortus</name>
    <dbReference type="NCBI Taxonomy" id="2867268"/>
    <lineage>
        <taxon>Bacteria</taxon>
        <taxon>Bacillati</taxon>
        <taxon>Actinomycetota</taxon>
        <taxon>Actinomycetes</taxon>
        <taxon>Kitasatosporales</taxon>
        <taxon>Streptomycetaceae</taxon>
        <taxon>Streptomyces</taxon>
    </lineage>
</organism>
<dbReference type="RefSeq" id="WP_267031184.1">
    <property type="nucleotide sequence ID" value="NZ_JAIFZO010000002.1"/>
</dbReference>
<evidence type="ECO:0000256" key="1">
    <source>
        <dbReference type="ARBA" id="ARBA00005531"/>
    </source>
</evidence>
<gene>
    <name evidence="5" type="ORF">K3769_40390</name>
</gene>
<dbReference type="InterPro" id="IPR011141">
    <property type="entry name" value="Polyketide_synthase_type-III"/>
</dbReference>
<dbReference type="InterPro" id="IPR001099">
    <property type="entry name" value="Chalcone/stilbene_synt_N"/>
</dbReference>